<dbReference type="Proteomes" id="UP001487740">
    <property type="component" value="Unassembled WGS sequence"/>
</dbReference>
<dbReference type="Gene3D" id="3.30.530.20">
    <property type="match status" value="1"/>
</dbReference>
<dbReference type="InterPro" id="IPR023393">
    <property type="entry name" value="START-like_dom_sf"/>
</dbReference>
<dbReference type="InterPro" id="IPR055261">
    <property type="entry name" value="PI_transfer_N"/>
</dbReference>
<reference evidence="2 3" key="1">
    <citation type="submission" date="2023-03" db="EMBL/GenBank/DDBJ databases">
        <title>High-quality genome of Scylla paramamosain provides insights in environmental adaptation.</title>
        <authorList>
            <person name="Zhang L."/>
        </authorList>
    </citation>
    <scope>NUCLEOTIDE SEQUENCE [LARGE SCALE GENOMIC DNA]</scope>
    <source>
        <strain evidence="2">LZ_2023a</strain>
        <tissue evidence="2">Muscle</tissue>
    </source>
</reference>
<evidence type="ECO:0000313" key="2">
    <source>
        <dbReference type="EMBL" id="KAK8405919.1"/>
    </source>
</evidence>
<dbReference type="FunFam" id="3.30.530.20:FF:000025">
    <property type="entry name" value="Phosphatidylinositol transfer protein beta"/>
    <property type="match status" value="1"/>
</dbReference>
<dbReference type="PRINTS" id="PR00391">
    <property type="entry name" value="PITRANSFER"/>
</dbReference>
<dbReference type="PANTHER" id="PTHR10658">
    <property type="entry name" value="PHOSPHATIDYLINOSITOL TRANSFER PROTEIN"/>
    <property type="match status" value="1"/>
</dbReference>
<dbReference type="GO" id="GO:0008525">
    <property type="term" value="F:phosphatidylcholine transporter activity"/>
    <property type="evidence" value="ECO:0007669"/>
    <property type="project" value="TreeGrafter"/>
</dbReference>
<keyword evidence="3" id="KW-1185">Reference proteome</keyword>
<evidence type="ECO:0000259" key="1">
    <source>
        <dbReference type="Pfam" id="PF02121"/>
    </source>
</evidence>
<dbReference type="SUPFAM" id="SSF55961">
    <property type="entry name" value="Bet v1-like"/>
    <property type="match status" value="1"/>
</dbReference>
<dbReference type="PANTHER" id="PTHR10658:SF11">
    <property type="entry name" value="VIBRATOR, ISOFORM B"/>
    <property type="match status" value="1"/>
</dbReference>
<feature type="domain" description="Phosphatidylinositol transfer protein N-terminal" evidence="1">
    <location>
        <begin position="24"/>
        <end position="270"/>
    </location>
</feature>
<dbReference type="GO" id="GO:0035091">
    <property type="term" value="F:phosphatidylinositol binding"/>
    <property type="evidence" value="ECO:0007669"/>
    <property type="project" value="TreeGrafter"/>
</dbReference>
<dbReference type="GO" id="GO:0005737">
    <property type="term" value="C:cytoplasm"/>
    <property type="evidence" value="ECO:0007669"/>
    <property type="project" value="TreeGrafter"/>
</dbReference>
<dbReference type="CDD" id="cd08888">
    <property type="entry name" value="SRPBCC_PITPNA-B_like"/>
    <property type="match status" value="1"/>
</dbReference>
<protein>
    <recommendedName>
        <fullName evidence="1">Phosphatidylinositol transfer protein N-terminal domain-containing protein</fullName>
    </recommendedName>
</protein>
<dbReference type="EMBL" id="JARAKH010000002">
    <property type="protein sequence ID" value="KAK8405919.1"/>
    <property type="molecule type" value="Genomic_DNA"/>
</dbReference>
<accession>A0AAW0V0R0</accession>
<comment type="caution">
    <text evidence="2">The sequence shown here is derived from an EMBL/GenBank/DDBJ whole genome shotgun (WGS) entry which is preliminary data.</text>
</comment>
<dbReference type="GO" id="GO:0031210">
    <property type="term" value="F:phosphatidylcholine binding"/>
    <property type="evidence" value="ECO:0007669"/>
    <property type="project" value="TreeGrafter"/>
</dbReference>
<organism evidence="2 3">
    <name type="scientific">Scylla paramamosain</name>
    <name type="common">Mud crab</name>
    <dbReference type="NCBI Taxonomy" id="85552"/>
    <lineage>
        <taxon>Eukaryota</taxon>
        <taxon>Metazoa</taxon>
        <taxon>Ecdysozoa</taxon>
        <taxon>Arthropoda</taxon>
        <taxon>Crustacea</taxon>
        <taxon>Multicrustacea</taxon>
        <taxon>Malacostraca</taxon>
        <taxon>Eumalacostraca</taxon>
        <taxon>Eucarida</taxon>
        <taxon>Decapoda</taxon>
        <taxon>Pleocyemata</taxon>
        <taxon>Brachyura</taxon>
        <taxon>Eubrachyura</taxon>
        <taxon>Portunoidea</taxon>
        <taxon>Portunidae</taxon>
        <taxon>Portuninae</taxon>
        <taxon>Scylla</taxon>
    </lineage>
</organism>
<dbReference type="Pfam" id="PF02121">
    <property type="entry name" value="IP_trans"/>
    <property type="match status" value="1"/>
</dbReference>
<dbReference type="AlphaFoldDB" id="A0AAW0V0R0"/>
<gene>
    <name evidence="2" type="ORF">O3P69_006969</name>
</gene>
<dbReference type="GO" id="GO:0008526">
    <property type="term" value="F:phosphatidylinositol transfer activity"/>
    <property type="evidence" value="ECO:0007669"/>
    <property type="project" value="TreeGrafter"/>
</dbReference>
<evidence type="ECO:0000313" key="3">
    <source>
        <dbReference type="Proteomes" id="UP001487740"/>
    </source>
</evidence>
<name>A0AAW0V0R0_SCYPA</name>
<dbReference type="InterPro" id="IPR001666">
    <property type="entry name" value="PI_transfer"/>
</dbReference>
<proteinExistence type="predicted"/>
<sequence length="287" mass="33065">MESAVLSKSGQGHRCSACHGVSGRVILPLTVEEYQVAQLYSVAEASKNETGGGEGVEVLKNEPFDNYPLLGNRYSSGQYTYKIYHLKSKVPGFIRILAPEGSLEVHEEAWNAYPYCRTIISNPGYMKKNFIICIETLHAPDMGTMENAHELTGEKYKMREVVPIDISNDPVKTADYKVDEDPTKFKSEKTGRGPLIGPEWWKKCDPVMTCYKLVTCEFKWFGLQSRVEKFIQDVERRLFTNFHRQVFCWMDRWHGMTMDDIRRLEDKTKQELDKQRKVGEVRGTRSE</sequence>